<evidence type="ECO:0000313" key="3">
    <source>
        <dbReference type="Proteomes" id="UP001578633"/>
    </source>
</evidence>
<evidence type="ECO:0000313" key="2">
    <source>
        <dbReference type="EMBL" id="KAL1796125.1"/>
    </source>
</evidence>
<dbReference type="GeneID" id="96086671"/>
<reference evidence="2 3" key="1">
    <citation type="submission" date="2024-09" db="EMBL/GenBank/DDBJ databases">
        <title>T2T genomes of carrot and Alternaria dauci and their utility for understanding host-pathogen interaction during carrot leaf blight disease.</title>
        <authorList>
            <person name="Liu W."/>
            <person name="Xu S."/>
            <person name="Ou C."/>
            <person name="Liu X."/>
            <person name="Zhuang F."/>
            <person name="Deng X.W."/>
        </authorList>
    </citation>
    <scope>NUCLEOTIDE SEQUENCE [LARGE SCALE GENOMIC DNA]</scope>
    <source>
        <strain evidence="2 3">A2016</strain>
    </source>
</reference>
<accession>A0ABR3UI17</accession>
<feature type="region of interest" description="Disordered" evidence="1">
    <location>
        <begin position="34"/>
        <end position="63"/>
    </location>
</feature>
<name>A0ABR3UI17_9PLEO</name>
<dbReference type="Proteomes" id="UP001578633">
    <property type="component" value="Chromosome 5"/>
</dbReference>
<dbReference type="RefSeq" id="XP_069306709.1">
    <property type="nucleotide sequence ID" value="XM_069452551.1"/>
</dbReference>
<evidence type="ECO:0000256" key="1">
    <source>
        <dbReference type="SAM" id="MobiDB-lite"/>
    </source>
</evidence>
<keyword evidence="3" id="KW-1185">Reference proteome</keyword>
<dbReference type="EMBL" id="JBHGVX010000005">
    <property type="protein sequence ID" value="KAL1796125.1"/>
    <property type="molecule type" value="Genomic_DNA"/>
</dbReference>
<organism evidence="2 3">
    <name type="scientific">Alternaria dauci</name>
    <dbReference type="NCBI Taxonomy" id="48095"/>
    <lineage>
        <taxon>Eukaryota</taxon>
        <taxon>Fungi</taxon>
        <taxon>Dikarya</taxon>
        <taxon>Ascomycota</taxon>
        <taxon>Pezizomycotina</taxon>
        <taxon>Dothideomycetes</taxon>
        <taxon>Pleosporomycetidae</taxon>
        <taxon>Pleosporales</taxon>
        <taxon>Pleosporineae</taxon>
        <taxon>Pleosporaceae</taxon>
        <taxon>Alternaria</taxon>
        <taxon>Alternaria sect. Porri</taxon>
    </lineage>
</organism>
<gene>
    <name evidence="2" type="ORF">ACET3X_006349</name>
</gene>
<protein>
    <submittedName>
        <fullName evidence="2">Uncharacterized protein</fullName>
    </submittedName>
</protein>
<proteinExistence type="predicted"/>
<sequence length="170" mass="18940">MHHFIAPLFLVSAEDQANEADRQLDNIEALANKQRRKVQNRKNQRLHRLRKKGPNAASAQTSRPFQVERWRLDEVDGLVIDAGDSITKDAKNVTSIAICASTVGLRQSPPRVSTLAPTTLNPPPMVFPLSTDHLLHLVQYNVFRAFVSNKQALNVLLKAFPTPTTPTSTL</sequence>
<feature type="compositionally biased region" description="Basic residues" evidence="1">
    <location>
        <begin position="34"/>
        <end position="53"/>
    </location>
</feature>
<comment type="caution">
    <text evidence="2">The sequence shown here is derived from an EMBL/GenBank/DDBJ whole genome shotgun (WGS) entry which is preliminary data.</text>
</comment>